<proteinExistence type="predicted"/>
<keyword evidence="3" id="KW-1185">Reference proteome</keyword>
<dbReference type="AlphaFoldDB" id="A0A0M8PAI2"/>
<feature type="transmembrane region" description="Helical" evidence="1">
    <location>
        <begin position="6"/>
        <end position="25"/>
    </location>
</feature>
<evidence type="ECO:0000313" key="3">
    <source>
        <dbReference type="Proteomes" id="UP000037696"/>
    </source>
</evidence>
<name>A0A0M8PAI2_9EURO</name>
<protein>
    <submittedName>
        <fullName evidence="2">Uncharacterized protein</fullName>
    </submittedName>
</protein>
<dbReference type="EMBL" id="LHQQ01000022">
    <property type="protein sequence ID" value="KOS46927.1"/>
    <property type="molecule type" value="Genomic_DNA"/>
</dbReference>
<reference evidence="2 3" key="1">
    <citation type="submission" date="2015-08" db="EMBL/GenBank/DDBJ databases">
        <title>Genome sequencing of Penicillium nordicum.</title>
        <authorList>
            <person name="Nguyen H.D."/>
            <person name="Seifert K.A."/>
        </authorList>
    </citation>
    <scope>NUCLEOTIDE SEQUENCE [LARGE SCALE GENOMIC DNA]</scope>
    <source>
        <strain evidence="2 3">DAOMC 185683</strain>
    </source>
</reference>
<comment type="caution">
    <text evidence="2">The sequence shown here is derived from an EMBL/GenBank/DDBJ whole genome shotgun (WGS) entry which is preliminary data.</text>
</comment>
<evidence type="ECO:0000313" key="2">
    <source>
        <dbReference type="EMBL" id="KOS46927.1"/>
    </source>
</evidence>
<sequence>MYSTSHFSVFFFLFPFVSCHALYIYRSLDNLSVMLRYNGLLAYCVTRQSRGRAPGYVCSWASGYSPGHFSSL</sequence>
<evidence type="ECO:0000256" key="1">
    <source>
        <dbReference type="SAM" id="Phobius"/>
    </source>
</evidence>
<keyword evidence="1" id="KW-0812">Transmembrane</keyword>
<gene>
    <name evidence="2" type="ORF">ACN38_g2122</name>
</gene>
<organism evidence="2 3">
    <name type="scientific">Penicillium nordicum</name>
    <dbReference type="NCBI Taxonomy" id="229535"/>
    <lineage>
        <taxon>Eukaryota</taxon>
        <taxon>Fungi</taxon>
        <taxon>Dikarya</taxon>
        <taxon>Ascomycota</taxon>
        <taxon>Pezizomycotina</taxon>
        <taxon>Eurotiomycetes</taxon>
        <taxon>Eurotiomycetidae</taxon>
        <taxon>Eurotiales</taxon>
        <taxon>Aspergillaceae</taxon>
        <taxon>Penicillium</taxon>
    </lineage>
</organism>
<keyword evidence="1" id="KW-1133">Transmembrane helix</keyword>
<dbReference type="Proteomes" id="UP000037696">
    <property type="component" value="Unassembled WGS sequence"/>
</dbReference>
<accession>A0A0M8PAI2</accession>
<keyword evidence="1" id="KW-0472">Membrane</keyword>